<comment type="caution">
    <text evidence="1">The sequence shown here is derived from an EMBL/GenBank/DDBJ whole genome shotgun (WGS) entry which is preliminary data.</text>
</comment>
<reference evidence="1 2" key="1">
    <citation type="submission" date="2024-01" db="EMBL/GenBank/DDBJ databases">
        <title>The complete chloroplast genome sequence of Lithospermum erythrorhizon: insights into the phylogenetic relationship among Boraginaceae species and the maternal lineages of purple gromwells.</title>
        <authorList>
            <person name="Okada T."/>
            <person name="Watanabe K."/>
        </authorList>
    </citation>
    <scope>NUCLEOTIDE SEQUENCE [LARGE SCALE GENOMIC DNA]</scope>
</reference>
<evidence type="ECO:0000313" key="1">
    <source>
        <dbReference type="EMBL" id="GAA0165493.1"/>
    </source>
</evidence>
<proteinExistence type="predicted"/>
<gene>
    <name evidence="1" type="ORF">LIER_20886</name>
</gene>
<dbReference type="PANTHER" id="PTHR34131">
    <property type="entry name" value="(RAP ANNOTATION RELEASE2) GALACTOSE-BINDING LIKE DOMAIN CONTAINING PROTEIN"/>
    <property type="match status" value="1"/>
</dbReference>
<name>A0AAV3QQZ4_LITER</name>
<protein>
    <submittedName>
        <fullName evidence="1">Uncharacterized protein</fullName>
    </submittedName>
</protein>
<accession>A0AAV3QQZ4</accession>
<dbReference type="AlphaFoldDB" id="A0AAV3QQZ4"/>
<keyword evidence="2" id="KW-1185">Reference proteome</keyword>
<dbReference type="Proteomes" id="UP001454036">
    <property type="component" value="Unassembled WGS sequence"/>
</dbReference>
<sequence length="109" mass="12427">MSAAKSYYHGTSSFPSFGVQYCPVYRKKVGMINCKLSDSNTKRATLSARKIERIKFPTNDQELDSSQKMNRFSEFLSHPSGIEAMLNTKALQTFQSLDSNTFRCDISYF</sequence>
<dbReference type="PANTHER" id="PTHR34131:SF2">
    <property type="entry name" value="FAMILY PROTEIN, PUTATIVE (DUF1997)-RELATED"/>
    <property type="match status" value="1"/>
</dbReference>
<dbReference type="EMBL" id="BAABME010005396">
    <property type="protein sequence ID" value="GAA0165493.1"/>
    <property type="molecule type" value="Genomic_DNA"/>
</dbReference>
<organism evidence="1 2">
    <name type="scientific">Lithospermum erythrorhizon</name>
    <name type="common">Purple gromwell</name>
    <name type="synonym">Lithospermum officinale var. erythrorhizon</name>
    <dbReference type="NCBI Taxonomy" id="34254"/>
    <lineage>
        <taxon>Eukaryota</taxon>
        <taxon>Viridiplantae</taxon>
        <taxon>Streptophyta</taxon>
        <taxon>Embryophyta</taxon>
        <taxon>Tracheophyta</taxon>
        <taxon>Spermatophyta</taxon>
        <taxon>Magnoliopsida</taxon>
        <taxon>eudicotyledons</taxon>
        <taxon>Gunneridae</taxon>
        <taxon>Pentapetalae</taxon>
        <taxon>asterids</taxon>
        <taxon>lamiids</taxon>
        <taxon>Boraginales</taxon>
        <taxon>Boraginaceae</taxon>
        <taxon>Boraginoideae</taxon>
        <taxon>Lithospermeae</taxon>
        <taxon>Lithospermum</taxon>
    </lineage>
</organism>
<evidence type="ECO:0000313" key="2">
    <source>
        <dbReference type="Proteomes" id="UP001454036"/>
    </source>
</evidence>